<dbReference type="Pfam" id="PF09951">
    <property type="entry name" value="Imm33"/>
    <property type="match status" value="1"/>
</dbReference>
<accession>A0A1I4T386</accession>
<feature type="domain" description="Immunity protein Imm33" evidence="1">
    <location>
        <begin position="23"/>
        <end position="105"/>
    </location>
</feature>
<proteinExistence type="predicted"/>
<keyword evidence="3" id="KW-1185">Reference proteome</keyword>
<reference evidence="3" key="1">
    <citation type="submission" date="2016-10" db="EMBL/GenBank/DDBJ databases">
        <authorList>
            <person name="Varghese N."/>
            <person name="Submissions S."/>
        </authorList>
    </citation>
    <scope>NUCLEOTIDE SEQUENCE [LARGE SCALE GENOMIC DNA]</scope>
    <source>
        <strain evidence="3">CGMCC 1.7061</strain>
    </source>
</reference>
<dbReference type="Proteomes" id="UP000198519">
    <property type="component" value="Unassembled WGS sequence"/>
</dbReference>
<dbReference type="RefSeq" id="WP_092026099.1">
    <property type="nucleotide sequence ID" value="NZ_FOUE01000006.1"/>
</dbReference>
<dbReference type="PANTHER" id="PTHR38743">
    <property type="entry name" value="SIMILAR TO GLYOXYLASE I FAMILY PROTEIN"/>
    <property type="match status" value="1"/>
</dbReference>
<dbReference type="AlphaFoldDB" id="A0A1I4T386"/>
<organism evidence="2 3">
    <name type="scientific">Marinobacter zhejiangensis</name>
    <dbReference type="NCBI Taxonomy" id="488535"/>
    <lineage>
        <taxon>Bacteria</taxon>
        <taxon>Pseudomonadati</taxon>
        <taxon>Pseudomonadota</taxon>
        <taxon>Gammaproteobacteria</taxon>
        <taxon>Pseudomonadales</taxon>
        <taxon>Marinobacteraceae</taxon>
        <taxon>Marinobacter</taxon>
    </lineage>
</organism>
<dbReference type="STRING" id="488535.SAMN04487963_3472"/>
<evidence type="ECO:0000313" key="3">
    <source>
        <dbReference type="Proteomes" id="UP000198519"/>
    </source>
</evidence>
<evidence type="ECO:0000259" key="1">
    <source>
        <dbReference type="Pfam" id="PF09951"/>
    </source>
</evidence>
<dbReference type="OrthoDB" id="4827574at2"/>
<name>A0A1I4T386_9GAMM</name>
<dbReference type="InterPro" id="IPR018689">
    <property type="entry name" value="Imm33_dom"/>
</dbReference>
<dbReference type="EMBL" id="FOUE01000006">
    <property type="protein sequence ID" value="SFM71218.1"/>
    <property type="molecule type" value="Genomic_DNA"/>
</dbReference>
<gene>
    <name evidence="2" type="ORF">SAMN04487963_3472</name>
</gene>
<dbReference type="PANTHER" id="PTHR38743:SF2">
    <property type="entry name" value="DUF2185 DOMAIN-CONTAINING PROTEIN"/>
    <property type="match status" value="1"/>
</dbReference>
<evidence type="ECO:0000313" key="2">
    <source>
        <dbReference type="EMBL" id="SFM71218.1"/>
    </source>
</evidence>
<sequence>MDKAFKLSKGEITRLIPDLGFAFVTDKIAVDGRKVDYMFRNEPESEGDSGWVFYGGGETQDYIDDPNNTSLLSLNTIANYDPEIIGFLTYPPGTEIERKPDGRLQVISGDVDEPKVILQTPVGPGVVHVTDGWSFSADDLLLRRVDGDSLVLWRPGITLWISVYNSDNPDIESRMDTLLEHASPDRTDLQRSGSDQLGKMSYRLVETVEGQNQSAVYMFGFGKTKEIHLSVYFDDESFLGHINKIWDTLTYTGL</sequence>
<protein>
    <recommendedName>
        <fullName evidence="1">Immunity protein Imm33 domain-containing protein</fullName>
    </recommendedName>
</protein>